<evidence type="ECO:0000256" key="1">
    <source>
        <dbReference type="SAM" id="Coils"/>
    </source>
</evidence>
<proteinExistence type="predicted"/>
<accession>A0A8S1LHC2</accession>
<comment type="caution">
    <text evidence="3">The sequence shown here is derived from an EMBL/GenBank/DDBJ whole genome shotgun (WGS) entry which is preliminary data.</text>
</comment>
<evidence type="ECO:0000259" key="2">
    <source>
        <dbReference type="Pfam" id="PF16531"/>
    </source>
</evidence>
<feature type="domain" description="Spindle assembly abnormal protein 6 N-terminal" evidence="2">
    <location>
        <begin position="65"/>
        <end position="194"/>
    </location>
</feature>
<keyword evidence="1" id="KW-0175">Coiled coil</keyword>
<protein>
    <recommendedName>
        <fullName evidence="2">Spindle assembly abnormal protein 6 N-terminal domain-containing protein</fullName>
    </recommendedName>
</protein>
<evidence type="ECO:0000313" key="4">
    <source>
        <dbReference type="Proteomes" id="UP000692954"/>
    </source>
</evidence>
<dbReference type="PANTHER" id="PTHR44281:SF2">
    <property type="entry name" value="SPINDLE ASSEMBLY ABNORMAL PROTEIN 6 HOMOLOG"/>
    <property type="match status" value="1"/>
</dbReference>
<evidence type="ECO:0000313" key="3">
    <source>
        <dbReference type="EMBL" id="CAD8065382.1"/>
    </source>
</evidence>
<dbReference type="OrthoDB" id="49058at2759"/>
<dbReference type="EMBL" id="CAJJDN010000020">
    <property type="protein sequence ID" value="CAD8065382.1"/>
    <property type="molecule type" value="Genomic_DNA"/>
</dbReference>
<reference evidence="3" key="1">
    <citation type="submission" date="2021-01" db="EMBL/GenBank/DDBJ databases">
        <authorList>
            <consortium name="Genoscope - CEA"/>
            <person name="William W."/>
        </authorList>
    </citation>
    <scope>NUCLEOTIDE SEQUENCE</scope>
</reference>
<feature type="coiled-coil region" evidence="1">
    <location>
        <begin position="391"/>
        <end position="516"/>
    </location>
</feature>
<name>A0A8S1LHC2_9CILI</name>
<dbReference type="Pfam" id="PF16531">
    <property type="entry name" value="SAS-6_N"/>
    <property type="match status" value="1"/>
</dbReference>
<sequence length="596" mass="70302">MQDYRGNFKRIEFGVQQTPAKSTTNMNDFQSSQKLKYDQMSNKPQSQSVNISFLNAPVTTVSKELFTLQIPVKVKQLTDDWNTQLTLKMIMQQSQQAHGQILRIELTDDNNFQFLQILDLTEGEFLSLKNEQSLHVDFATFPMKLADLLQLCINSQRDEKVNFYVCLETKNGESTLAVIENNEFKKLTHLSLKLRSATDDVIKAFLANKLAIEKQDNEEQQKRNKKLSELLEDKHWELENLKSEIRKFTEDKDATLQQMLLDEQKKFNDFREQSLSKETNFKRESENEKQFIIEKYDKILFELQNKYTELQQVNTQLSEQKSQLIQSERELKNKIAILQQETSQFQKENQEFRQQNKELDTLKFTQERQLIELRIQKEGFEKLIRDKEDYLNSKQQLVDNEKKQNSILEEQVANQKKQIEKLETRINVMSEEVNKGNQIIEKLENELSKQKEKIKLKNTVVLQQEQTVQQLQDANDLNHKQLNEFRREKDSLEIRLKDQENMNLDLKNKLNESQKLLESNNQMIQYLNKCLNETKVQAPAQMPGMTSLKSQTFAKYTSPIPLQEDRSFRNQSATYQQNQNNMSQISNATISNKFNF</sequence>
<feature type="coiled-coil region" evidence="1">
    <location>
        <begin position="293"/>
        <end position="358"/>
    </location>
</feature>
<dbReference type="InterPro" id="IPR032396">
    <property type="entry name" value="SAS-6_N"/>
</dbReference>
<feature type="coiled-coil region" evidence="1">
    <location>
        <begin position="203"/>
        <end position="258"/>
    </location>
</feature>
<gene>
    <name evidence="3" type="ORF">PSON_ATCC_30995.1.T0200179</name>
</gene>
<keyword evidence="4" id="KW-1185">Reference proteome</keyword>
<dbReference type="AlphaFoldDB" id="A0A8S1LHC2"/>
<dbReference type="Proteomes" id="UP000692954">
    <property type="component" value="Unassembled WGS sequence"/>
</dbReference>
<dbReference type="PANTHER" id="PTHR44281">
    <property type="entry name" value="SPINDLE ASSEMBLY ABNORMAL PROTEIN 6 HOMOLOG"/>
    <property type="match status" value="1"/>
</dbReference>
<organism evidence="3 4">
    <name type="scientific">Paramecium sonneborni</name>
    <dbReference type="NCBI Taxonomy" id="65129"/>
    <lineage>
        <taxon>Eukaryota</taxon>
        <taxon>Sar</taxon>
        <taxon>Alveolata</taxon>
        <taxon>Ciliophora</taxon>
        <taxon>Intramacronucleata</taxon>
        <taxon>Oligohymenophorea</taxon>
        <taxon>Peniculida</taxon>
        <taxon>Parameciidae</taxon>
        <taxon>Paramecium</taxon>
    </lineage>
</organism>
<dbReference type="CDD" id="cd10142">
    <property type="entry name" value="HD_SAS6_N"/>
    <property type="match status" value="1"/>
</dbReference>